<reference evidence="1 2" key="1">
    <citation type="submission" date="2023-02" db="EMBL/GenBank/DDBJ databases">
        <title>LHISI_Scaffold_Assembly.</title>
        <authorList>
            <person name="Stuart O.P."/>
            <person name="Cleave R."/>
            <person name="Magrath M.J.L."/>
            <person name="Mikheyev A.S."/>
        </authorList>
    </citation>
    <scope>NUCLEOTIDE SEQUENCE [LARGE SCALE GENOMIC DNA]</scope>
    <source>
        <strain evidence="1">Daus_M_001</strain>
        <tissue evidence="1">Leg muscle</tissue>
    </source>
</reference>
<protein>
    <submittedName>
        <fullName evidence="1">Uncharacterized protein</fullName>
    </submittedName>
</protein>
<accession>A0ABQ9GQL2</accession>
<dbReference type="PANTHER" id="PTHR33198">
    <property type="entry name" value="ANK_REP_REGION DOMAIN-CONTAINING PROTEIN-RELATED"/>
    <property type="match status" value="1"/>
</dbReference>
<name>A0ABQ9GQL2_9NEOP</name>
<keyword evidence="2" id="KW-1185">Reference proteome</keyword>
<evidence type="ECO:0000313" key="2">
    <source>
        <dbReference type="Proteomes" id="UP001159363"/>
    </source>
</evidence>
<dbReference type="Proteomes" id="UP001159363">
    <property type="component" value="Chromosome 9"/>
</dbReference>
<proteinExistence type="predicted"/>
<comment type="caution">
    <text evidence="1">The sequence shown here is derived from an EMBL/GenBank/DDBJ whole genome shotgun (WGS) entry which is preliminary data.</text>
</comment>
<organism evidence="1 2">
    <name type="scientific">Dryococelus australis</name>
    <dbReference type="NCBI Taxonomy" id="614101"/>
    <lineage>
        <taxon>Eukaryota</taxon>
        <taxon>Metazoa</taxon>
        <taxon>Ecdysozoa</taxon>
        <taxon>Arthropoda</taxon>
        <taxon>Hexapoda</taxon>
        <taxon>Insecta</taxon>
        <taxon>Pterygota</taxon>
        <taxon>Neoptera</taxon>
        <taxon>Polyneoptera</taxon>
        <taxon>Phasmatodea</taxon>
        <taxon>Verophasmatodea</taxon>
        <taxon>Anareolatae</taxon>
        <taxon>Phasmatidae</taxon>
        <taxon>Eurycanthinae</taxon>
        <taxon>Dryococelus</taxon>
    </lineage>
</organism>
<dbReference type="EMBL" id="JARBHB010000010">
    <property type="protein sequence ID" value="KAJ8874283.1"/>
    <property type="molecule type" value="Genomic_DNA"/>
</dbReference>
<sequence length="177" mass="20575">MKKKKTGISNIQQFVYCGESWKTEGRLPDQLSFQGNISNNFEKFIQSFETYLIAPEKDKKADNVKIALLLNLIGSEGVDVFHTFKLDEKEKGKYDSVKAEFKKYCSPYTNRTYEPFVFNSQCQESDESLDQFVNDLKKLIKSCEYVDQKDSILIDRMKLGVTDLKLLYKKNCRAVKM</sequence>
<gene>
    <name evidence="1" type="ORF">PR048_025128</name>
</gene>
<dbReference type="PANTHER" id="PTHR33198:SF20">
    <property type="entry name" value="RETROTRANSPOSON GAG DOMAIN-CONTAINING PROTEIN"/>
    <property type="match status" value="1"/>
</dbReference>
<evidence type="ECO:0000313" key="1">
    <source>
        <dbReference type="EMBL" id="KAJ8874283.1"/>
    </source>
</evidence>